<dbReference type="SUPFAM" id="SSF75217">
    <property type="entry name" value="alpha/beta knot"/>
    <property type="match status" value="1"/>
</dbReference>
<evidence type="ECO:0000259" key="7">
    <source>
        <dbReference type="Pfam" id="PF00588"/>
    </source>
</evidence>
<proteinExistence type="predicted"/>
<dbReference type="GO" id="GO:0002938">
    <property type="term" value="P:tRNA guanine ribose methylation"/>
    <property type="evidence" value="ECO:0007669"/>
    <property type="project" value="TreeGrafter"/>
</dbReference>
<dbReference type="CDD" id="cd18092">
    <property type="entry name" value="SpoU-like_TrmH"/>
    <property type="match status" value="1"/>
</dbReference>
<name>A0A7C0ZE73_UNCW3</name>
<comment type="caution">
    <text evidence="8">The sequence shown here is derived from an EMBL/GenBank/DDBJ whole genome shotgun (WGS) entry which is preliminary data.</text>
</comment>
<gene>
    <name evidence="8" type="ORF">ENF18_01350</name>
</gene>
<keyword evidence="2" id="KW-0489">Methyltransferase</keyword>
<evidence type="ECO:0000256" key="5">
    <source>
        <dbReference type="ARBA" id="ARBA00022694"/>
    </source>
</evidence>
<protein>
    <submittedName>
        <fullName evidence="8">tRNA (Guanine-N2)-dimethyltransferase</fullName>
    </submittedName>
</protein>
<evidence type="ECO:0000256" key="6">
    <source>
        <dbReference type="ARBA" id="ARBA00022884"/>
    </source>
</evidence>
<keyword evidence="4" id="KW-0949">S-adenosyl-L-methionine</keyword>
<dbReference type="Proteomes" id="UP000885847">
    <property type="component" value="Unassembled WGS sequence"/>
</dbReference>
<accession>A0A7C0ZE73</accession>
<reference evidence="8" key="1">
    <citation type="journal article" date="2020" name="mSystems">
        <title>Genome- and Community-Level Interaction Insights into Carbon Utilization and Element Cycling Functions of Hydrothermarchaeota in Hydrothermal Sediment.</title>
        <authorList>
            <person name="Zhou Z."/>
            <person name="Liu Y."/>
            <person name="Xu W."/>
            <person name="Pan J."/>
            <person name="Luo Z.H."/>
            <person name="Li M."/>
        </authorList>
    </citation>
    <scope>NUCLEOTIDE SEQUENCE [LARGE SCALE GENOMIC DNA]</scope>
    <source>
        <strain evidence="8">HyVt-102</strain>
    </source>
</reference>
<keyword evidence="1" id="KW-0820">tRNA-binding</keyword>
<evidence type="ECO:0000256" key="4">
    <source>
        <dbReference type="ARBA" id="ARBA00022691"/>
    </source>
</evidence>
<organism evidence="8">
    <name type="scientific">candidate division WOR-3 bacterium</name>
    <dbReference type="NCBI Taxonomy" id="2052148"/>
    <lineage>
        <taxon>Bacteria</taxon>
        <taxon>Bacteria division WOR-3</taxon>
    </lineage>
</organism>
<evidence type="ECO:0000256" key="2">
    <source>
        <dbReference type="ARBA" id="ARBA00022603"/>
    </source>
</evidence>
<sequence length="139" mass="16154">LYTSDGGVFSFLREISRGSEKWVDVERVEEPVEAIKGFKKKGYRIYSTALLEKSEDYRKVDWTEPFVLVMGNEVSGVSKEILELSDRVVKIPMYGMVQSLNVSVACGVVLYEVVRQREEKGLYQEKDFPEEIYKRWLNL</sequence>
<dbReference type="InterPro" id="IPR029026">
    <property type="entry name" value="tRNA_m1G_MTases_N"/>
</dbReference>
<dbReference type="EMBL" id="DQWE01000059">
    <property type="protein sequence ID" value="HDI82422.1"/>
    <property type="molecule type" value="Genomic_DNA"/>
</dbReference>
<evidence type="ECO:0000256" key="3">
    <source>
        <dbReference type="ARBA" id="ARBA00022679"/>
    </source>
</evidence>
<feature type="domain" description="tRNA/rRNA methyltransferase SpoU type" evidence="7">
    <location>
        <begin position="13"/>
        <end position="111"/>
    </location>
</feature>
<dbReference type="AlphaFoldDB" id="A0A7C0ZE73"/>
<feature type="non-terminal residue" evidence="8">
    <location>
        <position position="1"/>
    </location>
</feature>
<dbReference type="InterPro" id="IPR029028">
    <property type="entry name" value="Alpha/beta_knot_MTases"/>
</dbReference>
<dbReference type="PANTHER" id="PTHR43453">
    <property type="entry name" value="RRNA METHYLASE-LIKE"/>
    <property type="match status" value="1"/>
</dbReference>
<dbReference type="Gene3D" id="3.40.1280.10">
    <property type="match status" value="1"/>
</dbReference>
<dbReference type="PANTHER" id="PTHR43453:SF1">
    <property type="entry name" value="TRNA_RRNA METHYLTRANSFERASE SPOU TYPE DOMAIN-CONTAINING PROTEIN"/>
    <property type="match status" value="1"/>
</dbReference>
<evidence type="ECO:0000256" key="1">
    <source>
        <dbReference type="ARBA" id="ARBA00022555"/>
    </source>
</evidence>
<keyword evidence="5" id="KW-0819">tRNA processing</keyword>
<dbReference type="GO" id="GO:0008173">
    <property type="term" value="F:RNA methyltransferase activity"/>
    <property type="evidence" value="ECO:0007669"/>
    <property type="project" value="InterPro"/>
</dbReference>
<dbReference type="Pfam" id="PF00588">
    <property type="entry name" value="SpoU_methylase"/>
    <property type="match status" value="1"/>
</dbReference>
<evidence type="ECO:0000313" key="8">
    <source>
        <dbReference type="EMBL" id="HDI82422.1"/>
    </source>
</evidence>
<dbReference type="InterPro" id="IPR001537">
    <property type="entry name" value="SpoU_MeTrfase"/>
</dbReference>
<keyword evidence="6" id="KW-0694">RNA-binding</keyword>
<dbReference type="GO" id="GO:0000049">
    <property type="term" value="F:tRNA binding"/>
    <property type="evidence" value="ECO:0007669"/>
    <property type="project" value="UniProtKB-KW"/>
</dbReference>
<keyword evidence="3" id="KW-0808">Transferase</keyword>
<dbReference type="InterPro" id="IPR033671">
    <property type="entry name" value="TrmH"/>
</dbReference>